<dbReference type="RefSeq" id="WP_091168050.1">
    <property type="nucleotide sequence ID" value="NZ_FNCG01000006.1"/>
</dbReference>
<dbReference type="PANTHER" id="PTHR38436:SF1">
    <property type="entry name" value="ESTER CYCLASE"/>
    <property type="match status" value="1"/>
</dbReference>
<dbReference type="GO" id="GO:0030638">
    <property type="term" value="P:polyketide metabolic process"/>
    <property type="evidence" value="ECO:0007669"/>
    <property type="project" value="InterPro"/>
</dbReference>
<organism evidence="2 3">
    <name type="scientific">Mucilaginibacter gossypii</name>
    <dbReference type="NCBI Taxonomy" id="551996"/>
    <lineage>
        <taxon>Bacteria</taxon>
        <taxon>Pseudomonadati</taxon>
        <taxon>Bacteroidota</taxon>
        <taxon>Sphingobacteriia</taxon>
        <taxon>Sphingobacteriales</taxon>
        <taxon>Sphingobacteriaceae</taxon>
        <taxon>Mucilaginibacter</taxon>
    </lineage>
</organism>
<evidence type="ECO:0000313" key="3">
    <source>
        <dbReference type="Proteomes" id="UP000199705"/>
    </source>
</evidence>
<dbReference type="Pfam" id="PF12680">
    <property type="entry name" value="SnoaL_2"/>
    <property type="match status" value="2"/>
</dbReference>
<dbReference type="InterPro" id="IPR032710">
    <property type="entry name" value="NTF2-like_dom_sf"/>
</dbReference>
<dbReference type="SUPFAM" id="SSF54427">
    <property type="entry name" value="NTF2-like"/>
    <property type="match status" value="2"/>
</dbReference>
<dbReference type="Proteomes" id="UP000199705">
    <property type="component" value="Unassembled WGS sequence"/>
</dbReference>
<feature type="domain" description="SnoaL-like" evidence="1">
    <location>
        <begin position="212"/>
        <end position="259"/>
    </location>
</feature>
<sequence>MKITQVFTLGICCIFTCIALDAKSHTCMDTITNKQKVLSFYKQIVGQRKAELIPEFIAEDYKQHNPTVKQGRAGITEMVNYLKTLPPPPEDAKSPIVRAIQDGDLVVTHLDVSFMGKRMAVIDLFKLKDGMLTEHWDAIQPLPDESGKTVTATNGITEIDHNASTESSRSVVEQFYKSVVNKQSDNLFIDAAYIEHAASVIASGLGLADYLAEPDRSVKIHRLIAEGDFVVTQSQFNRSGKTFVFYEIFRVAKGKIAEHWSVEQVVPDDVKVEDMF</sequence>
<proteinExistence type="predicted"/>
<keyword evidence="3" id="KW-1185">Reference proteome</keyword>
<gene>
    <name evidence="2" type="ORF">SAMN05192573_106181</name>
</gene>
<dbReference type="EMBL" id="FNCG01000006">
    <property type="protein sequence ID" value="SDH05183.1"/>
    <property type="molecule type" value="Genomic_DNA"/>
</dbReference>
<protein>
    <submittedName>
        <fullName evidence="2">Predicted SnoaL-like aldol condensation-catalyzing enzyme</fullName>
    </submittedName>
</protein>
<reference evidence="3" key="1">
    <citation type="submission" date="2016-10" db="EMBL/GenBank/DDBJ databases">
        <authorList>
            <person name="Varghese N."/>
            <person name="Submissions S."/>
        </authorList>
    </citation>
    <scope>NUCLEOTIDE SEQUENCE [LARGE SCALE GENOMIC DNA]</scope>
    <source>
        <strain evidence="3">Gh-67</strain>
    </source>
</reference>
<name>A0A1G7Z8X6_9SPHI</name>
<dbReference type="PANTHER" id="PTHR38436">
    <property type="entry name" value="POLYKETIDE CYCLASE SNOAL-LIKE DOMAIN"/>
    <property type="match status" value="1"/>
</dbReference>
<dbReference type="InterPro" id="IPR037401">
    <property type="entry name" value="SnoaL-like"/>
</dbReference>
<dbReference type="Gene3D" id="3.10.450.50">
    <property type="match status" value="2"/>
</dbReference>
<evidence type="ECO:0000259" key="1">
    <source>
        <dbReference type="Pfam" id="PF12680"/>
    </source>
</evidence>
<dbReference type="STRING" id="551996.SAMN05192573_106181"/>
<accession>A0A1G7Z8X6</accession>
<feature type="domain" description="SnoaL-like" evidence="1">
    <location>
        <begin position="40"/>
        <end position="135"/>
    </location>
</feature>
<dbReference type="InterPro" id="IPR009959">
    <property type="entry name" value="Cyclase_SnoaL-like"/>
</dbReference>
<evidence type="ECO:0000313" key="2">
    <source>
        <dbReference type="EMBL" id="SDH05183.1"/>
    </source>
</evidence>
<dbReference type="AlphaFoldDB" id="A0A1G7Z8X6"/>